<accession>A0AAV4CH77</accession>
<organism evidence="1 2">
    <name type="scientific">Plakobranchus ocellatus</name>
    <dbReference type="NCBI Taxonomy" id="259542"/>
    <lineage>
        <taxon>Eukaryota</taxon>
        <taxon>Metazoa</taxon>
        <taxon>Spiralia</taxon>
        <taxon>Lophotrochozoa</taxon>
        <taxon>Mollusca</taxon>
        <taxon>Gastropoda</taxon>
        <taxon>Heterobranchia</taxon>
        <taxon>Euthyneura</taxon>
        <taxon>Panpulmonata</taxon>
        <taxon>Sacoglossa</taxon>
        <taxon>Placobranchoidea</taxon>
        <taxon>Plakobranchidae</taxon>
        <taxon>Plakobranchus</taxon>
    </lineage>
</organism>
<evidence type="ECO:0000313" key="1">
    <source>
        <dbReference type="EMBL" id="GFO30903.1"/>
    </source>
</evidence>
<proteinExistence type="predicted"/>
<comment type="caution">
    <text evidence="1">The sequence shown here is derived from an EMBL/GenBank/DDBJ whole genome shotgun (WGS) entry which is preliminary data.</text>
</comment>
<dbReference type="Proteomes" id="UP000735302">
    <property type="component" value="Unassembled WGS sequence"/>
</dbReference>
<dbReference type="EMBL" id="BLXT01006291">
    <property type="protein sequence ID" value="GFO30903.1"/>
    <property type="molecule type" value="Genomic_DNA"/>
</dbReference>
<keyword evidence="2" id="KW-1185">Reference proteome</keyword>
<gene>
    <name evidence="1" type="ORF">PoB_005740800</name>
</gene>
<sequence>MPGLEGTVNWSASVRPGSNARLEGTMNCQPQSGRALMPGLEGTVYYRHLEVQLGCPRLTSEKRIRSHLLDQIYLGSSIPSRLLADSSPVEYVYNLDILRVDSFIAAFLL</sequence>
<dbReference type="AlphaFoldDB" id="A0AAV4CH77"/>
<protein>
    <submittedName>
        <fullName evidence="1">Uncharacterized protein</fullName>
    </submittedName>
</protein>
<evidence type="ECO:0000313" key="2">
    <source>
        <dbReference type="Proteomes" id="UP000735302"/>
    </source>
</evidence>
<name>A0AAV4CH77_9GAST</name>
<reference evidence="1 2" key="1">
    <citation type="journal article" date="2021" name="Elife">
        <title>Chloroplast acquisition without the gene transfer in kleptoplastic sea slugs, Plakobranchus ocellatus.</title>
        <authorList>
            <person name="Maeda T."/>
            <person name="Takahashi S."/>
            <person name="Yoshida T."/>
            <person name="Shimamura S."/>
            <person name="Takaki Y."/>
            <person name="Nagai Y."/>
            <person name="Toyoda A."/>
            <person name="Suzuki Y."/>
            <person name="Arimoto A."/>
            <person name="Ishii H."/>
            <person name="Satoh N."/>
            <person name="Nishiyama T."/>
            <person name="Hasebe M."/>
            <person name="Maruyama T."/>
            <person name="Minagawa J."/>
            <person name="Obokata J."/>
            <person name="Shigenobu S."/>
        </authorList>
    </citation>
    <scope>NUCLEOTIDE SEQUENCE [LARGE SCALE GENOMIC DNA]</scope>
</reference>